<comment type="caution">
    <text evidence="1">The sequence shown here is derived from an EMBL/GenBank/DDBJ whole genome shotgun (WGS) entry which is preliminary data.</text>
</comment>
<gene>
    <name evidence="1" type="ORF">DL762_001732</name>
</gene>
<dbReference type="EMBL" id="QJNS01000029">
    <property type="protein sequence ID" value="RYO92283.1"/>
    <property type="molecule type" value="Genomic_DNA"/>
</dbReference>
<reference evidence="1 2" key="1">
    <citation type="submission" date="2018-06" db="EMBL/GenBank/DDBJ databases">
        <title>Complete Genomes of Monosporascus.</title>
        <authorList>
            <person name="Robinson A.J."/>
            <person name="Natvig D.O."/>
        </authorList>
    </citation>
    <scope>NUCLEOTIDE SEQUENCE [LARGE SCALE GENOMIC DNA]</scope>
    <source>
        <strain evidence="1 2">CBS 609.92</strain>
    </source>
</reference>
<accession>A0ABY0HGT7</accession>
<proteinExistence type="predicted"/>
<dbReference type="Proteomes" id="UP000294003">
    <property type="component" value="Unassembled WGS sequence"/>
</dbReference>
<sequence>MRLLNGYNHGTAAQYAADGGIFCLVGRTMLARVKAVQNPELLDTLTSEFWRGKNINTSDDGFLTRWLHTRS</sequence>
<organism evidence="1 2">
    <name type="scientific">Monosporascus cannonballus</name>
    <dbReference type="NCBI Taxonomy" id="155416"/>
    <lineage>
        <taxon>Eukaryota</taxon>
        <taxon>Fungi</taxon>
        <taxon>Dikarya</taxon>
        <taxon>Ascomycota</taxon>
        <taxon>Pezizomycotina</taxon>
        <taxon>Sordariomycetes</taxon>
        <taxon>Xylariomycetidae</taxon>
        <taxon>Xylariales</taxon>
        <taxon>Xylariales incertae sedis</taxon>
        <taxon>Monosporascus</taxon>
    </lineage>
</organism>
<keyword evidence="2" id="KW-1185">Reference proteome</keyword>
<evidence type="ECO:0000313" key="1">
    <source>
        <dbReference type="EMBL" id="RYO92283.1"/>
    </source>
</evidence>
<name>A0ABY0HGT7_9PEZI</name>
<protein>
    <submittedName>
        <fullName evidence="1">Uncharacterized protein</fullName>
    </submittedName>
</protein>
<evidence type="ECO:0000313" key="2">
    <source>
        <dbReference type="Proteomes" id="UP000294003"/>
    </source>
</evidence>